<dbReference type="InterPro" id="IPR050238">
    <property type="entry name" value="DNA_Rep/Repair_Clamp_Loader"/>
</dbReference>
<evidence type="ECO:0000313" key="2">
    <source>
        <dbReference type="Proteomes" id="UP000284322"/>
    </source>
</evidence>
<accession>A0A419R094</accession>
<dbReference type="EMBL" id="RAHJ01000019">
    <property type="protein sequence ID" value="RJX66922.1"/>
    <property type="molecule type" value="Genomic_DNA"/>
</dbReference>
<comment type="caution">
    <text evidence="1">The sequence shown here is derived from an EMBL/GenBank/DDBJ whole genome shotgun (WGS) entry which is preliminary data.</text>
</comment>
<evidence type="ECO:0000313" key="1">
    <source>
        <dbReference type="EMBL" id="RJX66922.1"/>
    </source>
</evidence>
<dbReference type="Pfam" id="PF13177">
    <property type="entry name" value="DNA_pol3_delta2"/>
    <property type="match status" value="1"/>
</dbReference>
<protein>
    <submittedName>
        <fullName evidence="1">DNA polymerase III subunit delta</fullName>
    </submittedName>
</protein>
<keyword evidence="2" id="KW-1185">Reference proteome</keyword>
<reference evidence="1 2" key="1">
    <citation type="submission" date="2018-09" db="EMBL/GenBank/DDBJ databases">
        <title>Altererythrobacter sp.Ery1 and Ery12, the genome sequencing of novel strains in genus Alterythrobacter.</title>
        <authorList>
            <person name="Cheng H."/>
            <person name="Wu Y.-H."/>
            <person name="Fang C."/>
            <person name="Xu X.-W."/>
        </authorList>
    </citation>
    <scope>NUCLEOTIDE SEQUENCE [LARGE SCALE GENOMIC DNA]</scope>
    <source>
        <strain evidence="1 2">Ery12</strain>
    </source>
</reference>
<dbReference type="AlphaFoldDB" id="A0A419R094"/>
<sequence length="320" mass="34402">MTLIGHEAAWHEWDEALDGTRMHHAWLLAGKKGLGKMAFAMAAARKLVAEPGIPQPDGPHPDIIVLTNLPKDEKEERKREEGKPYEAKRNIAVDQIRQMQSRLVTRPTLGNRRAIIIDPADDLEKGSANALLKSLEEPPAGTFFLLIAHRPARLLPTIRSRCRLLRFPALDDAAIGRLLAEKMPDSDPHTREAAIAAAAGSPGAALEFVAQDLGKLNALMQQIARNGDRDFSLRGQLAGEIGSRPDRARIAAVLDLARATIAAQANDAPPLALPAIADAHAEIVRLAGQVPTYNFDPGLLVMHIGGLLAGAAGASERTNV</sequence>
<dbReference type="GO" id="GO:0009360">
    <property type="term" value="C:DNA polymerase III complex"/>
    <property type="evidence" value="ECO:0007669"/>
    <property type="project" value="TreeGrafter"/>
</dbReference>
<proteinExistence type="predicted"/>
<gene>
    <name evidence="1" type="ORF">D6858_11260</name>
</gene>
<dbReference type="Proteomes" id="UP000284322">
    <property type="component" value="Unassembled WGS sequence"/>
</dbReference>
<name>A0A419R094_9SPHN</name>
<dbReference type="InterPro" id="IPR027417">
    <property type="entry name" value="P-loop_NTPase"/>
</dbReference>
<dbReference type="Gene3D" id="3.40.50.300">
    <property type="entry name" value="P-loop containing nucleotide triphosphate hydrolases"/>
    <property type="match status" value="1"/>
</dbReference>
<dbReference type="GO" id="GO:0006261">
    <property type="term" value="P:DNA-templated DNA replication"/>
    <property type="evidence" value="ECO:0007669"/>
    <property type="project" value="TreeGrafter"/>
</dbReference>
<dbReference type="RefSeq" id="WP_120110247.1">
    <property type="nucleotide sequence ID" value="NZ_RAHJ01000019.1"/>
</dbReference>
<dbReference type="OrthoDB" id="9811073at2"/>
<dbReference type="SUPFAM" id="SSF52540">
    <property type="entry name" value="P-loop containing nucleoside triphosphate hydrolases"/>
    <property type="match status" value="1"/>
</dbReference>
<dbReference type="PANTHER" id="PTHR11669:SF8">
    <property type="entry name" value="DNA POLYMERASE III SUBUNIT DELTA"/>
    <property type="match status" value="1"/>
</dbReference>
<organism evidence="1 2">
    <name type="scientific">Tsuneonella suprasediminis</name>
    <dbReference type="NCBI Taxonomy" id="2306996"/>
    <lineage>
        <taxon>Bacteria</taxon>
        <taxon>Pseudomonadati</taxon>
        <taxon>Pseudomonadota</taxon>
        <taxon>Alphaproteobacteria</taxon>
        <taxon>Sphingomonadales</taxon>
        <taxon>Erythrobacteraceae</taxon>
        <taxon>Tsuneonella</taxon>
    </lineage>
</organism>
<dbReference type="PANTHER" id="PTHR11669">
    <property type="entry name" value="REPLICATION FACTOR C / DNA POLYMERASE III GAMMA-TAU SUBUNIT"/>
    <property type="match status" value="1"/>
</dbReference>